<organism evidence="2 3">
    <name type="scientific">Litoribrevibacter euphylliae</name>
    <dbReference type="NCBI Taxonomy" id="1834034"/>
    <lineage>
        <taxon>Bacteria</taxon>
        <taxon>Pseudomonadati</taxon>
        <taxon>Pseudomonadota</taxon>
        <taxon>Gammaproteobacteria</taxon>
        <taxon>Oceanospirillales</taxon>
        <taxon>Oceanospirillaceae</taxon>
        <taxon>Litoribrevibacter</taxon>
    </lineage>
</organism>
<dbReference type="EMBL" id="JBHRSZ010000002">
    <property type="protein sequence ID" value="MFC3150754.1"/>
    <property type="molecule type" value="Genomic_DNA"/>
</dbReference>
<protein>
    <recommendedName>
        <fullName evidence="4">Lipoprotein</fullName>
    </recommendedName>
</protein>
<dbReference type="PROSITE" id="PS51257">
    <property type="entry name" value="PROKAR_LIPOPROTEIN"/>
    <property type="match status" value="1"/>
</dbReference>
<sequence>MSKRRLIAILVMLNLLAACSLIENVSQRKESQQLIGKAVFDQDVYLCSKAVDDLPDHSFPFNQMYQNQGRIHCPRGKLVTQIAKGSTVTVKRVMAREVYSILSVQHWYLIGTLEYNGTLMDFFYHYGMGALSDSAPYNPEKPPWTM</sequence>
<comment type="caution">
    <text evidence="2">The sequence shown here is derived from an EMBL/GenBank/DDBJ whole genome shotgun (WGS) entry which is preliminary data.</text>
</comment>
<gene>
    <name evidence="2" type="ORF">ACFOEK_06930</name>
</gene>
<keyword evidence="3" id="KW-1185">Reference proteome</keyword>
<proteinExistence type="predicted"/>
<evidence type="ECO:0008006" key="4">
    <source>
        <dbReference type="Google" id="ProtNLM"/>
    </source>
</evidence>
<evidence type="ECO:0000313" key="3">
    <source>
        <dbReference type="Proteomes" id="UP001595476"/>
    </source>
</evidence>
<keyword evidence="1" id="KW-0732">Signal</keyword>
<dbReference type="RefSeq" id="WP_386718136.1">
    <property type="nucleotide sequence ID" value="NZ_JBHRSZ010000002.1"/>
</dbReference>
<accession>A0ABV7HA34</accession>
<evidence type="ECO:0000313" key="2">
    <source>
        <dbReference type="EMBL" id="MFC3150754.1"/>
    </source>
</evidence>
<feature type="chain" id="PRO_5045730465" description="Lipoprotein" evidence="1">
    <location>
        <begin position="18"/>
        <end position="146"/>
    </location>
</feature>
<dbReference type="Proteomes" id="UP001595476">
    <property type="component" value="Unassembled WGS sequence"/>
</dbReference>
<reference evidence="3" key="1">
    <citation type="journal article" date="2019" name="Int. J. Syst. Evol. Microbiol.">
        <title>The Global Catalogue of Microorganisms (GCM) 10K type strain sequencing project: providing services to taxonomists for standard genome sequencing and annotation.</title>
        <authorList>
            <consortium name="The Broad Institute Genomics Platform"/>
            <consortium name="The Broad Institute Genome Sequencing Center for Infectious Disease"/>
            <person name="Wu L."/>
            <person name="Ma J."/>
        </authorList>
    </citation>
    <scope>NUCLEOTIDE SEQUENCE [LARGE SCALE GENOMIC DNA]</scope>
    <source>
        <strain evidence="3">KCTC 52438</strain>
    </source>
</reference>
<evidence type="ECO:0000256" key="1">
    <source>
        <dbReference type="SAM" id="SignalP"/>
    </source>
</evidence>
<name>A0ABV7HA34_9GAMM</name>
<feature type="signal peptide" evidence="1">
    <location>
        <begin position="1"/>
        <end position="17"/>
    </location>
</feature>